<name>Q8ETS7_OCEIH</name>
<reference evidence="2 3" key="1">
    <citation type="journal article" date="2001" name="FEMS Microbiol. Lett.">
        <title>Oceanobacillus iheyensis gen. nov., sp. nov., a deep-sea extremely halotolerant and alkaliphilic species isolated from a depth of 1050 m on the Iheya Ridge.</title>
        <authorList>
            <person name="Lu J."/>
            <person name="Nogi Y."/>
            <person name="Takami H."/>
        </authorList>
    </citation>
    <scope>NUCLEOTIDE SEQUENCE [LARGE SCALE GENOMIC DNA]</scope>
    <source>
        <strain evidence="3">DSM 14371 / CIP 107618 / JCM 11309 / KCTC 3954 / HTE831</strain>
    </source>
</reference>
<keyword evidence="1" id="KW-0472">Membrane</keyword>
<evidence type="ECO:0000313" key="3">
    <source>
        <dbReference type="Proteomes" id="UP000000822"/>
    </source>
</evidence>
<evidence type="ECO:0000256" key="1">
    <source>
        <dbReference type="SAM" id="Phobius"/>
    </source>
</evidence>
<feature type="transmembrane region" description="Helical" evidence="1">
    <location>
        <begin position="46"/>
        <end position="65"/>
    </location>
</feature>
<dbReference type="KEGG" id="oih:OB0179"/>
<keyword evidence="3" id="KW-1185">Reference proteome</keyword>
<dbReference type="Proteomes" id="UP000000822">
    <property type="component" value="Chromosome"/>
</dbReference>
<evidence type="ECO:0000313" key="2">
    <source>
        <dbReference type="EMBL" id="BAC12135.1"/>
    </source>
</evidence>
<sequence>MEEYVTLVLDYVTKYFNSQYYMQSILVALTVLLIILLYLKSFHRIFTEIVWIYSALLPALTILFLNQSDVVFLVMLYLILNVVFLVLYYKQIIKNYFKLVSVSISPKSKVKKLINRDFGKDKTLEYVGLFVLPFTTVNNSVNNTTILFILVLVILIIKRFDLYYLNLPILYFFKLQVIVTNKNLRMIVLTRRNFTFNTNEEYDIRSFIKTLKLYIYVEK</sequence>
<protein>
    <submittedName>
        <fullName evidence="2">Uncharacterized protein</fullName>
    </submittedName>
</protein>
<keyword evidence="1" id="KW-0812">Transmembrane</keyword>
<proteinExistence type="predicted"/>
<keyword evidence="1" id="KW-1133">Transmembrane helix</keyword>
<feature type="transmembrane region" description="Helical" evidence="1">
    <location>
        <begin position="126"/>
        <end position="157"/>
    </location>
</feature>
<organism evidence="2 3">
    <name type="scientific">Oceanobacillus iheyensis (strain DSM 14371 / CIP 107618 / JCM 11309 / KCTC 3954 / HTE831)</name>
    <dbReference type="NCBI Taxonomy" id="221109"/>
    <lineage>
        <taxon>Bacteria</taxon>
        <taxon>Bacillati</taxon>
        <taxon>Bacillota</taxon>
        <taxon>Bacilli</taxon>
        <taxon>Bacillales</taxon>
        <taxon>Bacillaceae</taxon>
        <taxon>Oceanobacillus</taxon>
    </lineage>
</organism>
<dbReference type="HOGENOM" id="CLU_1260375_0_0_9"/>
<reference evidence="2 3" key="2">
    <citation type="journal article" date="2002" name="Nucleic Acids Res.">
        <title>Genome sequence of Oceanobacillus iheyensis isolated from the Iheya Ridge and its unexpected adaptive capabilities to extreme environments.</title>
        <authorList>
            <person name="Takami H."/>
            <person name="Takaki Y."/>
            <person name="Uchiyama I."/>
        </authorList>
    </citation>
    <scope>NUCLEOTIDE SEQUENCE [LARGE SCALE GENOMIC DNA]</scope>
    <source>
        <strain evidence="3">DSM 14371 / CIP 107618 / JCM 11309 / KCTC 3954 / HTE831</strain>
    </source>
</reference>
<feature type="transmembrane region" description="Helical" evidence="1">
    <location>
        <begin position="163"/>
        <end position="184"/>
    </location>
</feature>
<accession>Q8ETS7</accession>
<dbReference type="AlphaFoldDB" id="Q8ETS7"/>
<dbReference type="RefSeq" id="WP_011064580.1">
    <property type="nucleotide sequence ID" value="NC_004193.1"/>
</dbReference>
<dbReference type="EMBL" id="BA000028">
    <property type="protein sequence ID" value="BAC12135.1"/>
    <property type="molecule type" value="Genomic_DNA"/>
</dbReference>
<gene>
    <name evidence="2" type="ordered locus">OB0179</name>
</gene>
<feature type="transmembrane region" description="Helical" evidence="1">
    <location>
        <begin position="71"/>
        <end position="89"/>
    </location>
</feature>
<feature type="transmembrane region" description="Helical" evidence="1">
    <location>
        <begin position="20"/>
        <end position="39"/>
    </location>
</feature>